<keyword evidence="10" id="KW-1185">Reference proteome</keyword>
<dbReference type="UniPathway" id="UPA00393"/>
<proteinExistence type="inferred from homology"/>
<dbReference type="InterPro" id="IPR002616">
    <property type="entry name" value="tRNA_ribo_trans-like"/>
</dbReference>
<protein>
    <recommendedName>
        <fullName evidence="6">tRNA-guanine(15) transglycosylase</fullName>
        <ecNumber evidence="6">2.4.2.48</ecNumber>
    </recommendedName>
    <alternativeName>
        <fullName evidence="6">7-cyano-7-deazaguanine tRNA-ribosyltransferase</fullName>
    </alternativeName>
    <alternativeName>
        <fullName evidence="6">Archaeal tRNA-guanine transglycosylase</fullName>
    </alternativeName>
</protein>
<dbReference type="PANTHER" id="PTHR46499:SF1">
    <property type="entry name" value="QUEUINE TRNA-RIBOSYLTRANSFERASE"/>
    <property type="match status" value="1"/>
</dbReference>
<evidence type="ECO:0000256" key="5">
    <source>
        <dbReference type="ARBA" id="ARBA00022833"/>
    </source>
</evidence>
<name>A0A3G1B1K8_9ARCH</name>
<dbReference type="HAMAP" id="MF_01634">
    <property type="entry name" value="TgtA_arch"/>
    <property type="match status" value="1"/>
</dbReference>
<dbReference type="EMBL" id="CP011097">
    <property type="protein sequence ID" value="AJZ75747.1"/>
    <property type="molecule type" value="Genomic_DNA"/>
</dbReference>
<organism evidence="9 10">
    <name type="scientific">Candidatus Nitrosotenuis cloacae</name>
    <dbReference type="NCBI Taxonomy" id="1603555"/>
    <lineage>
        <taxon>Archaea</taxon>
        <taxon>Nitrososphaerota</taxon>
        <taxon>Candidatus Nitrosotenuis</taxon>
    </lineage>
</organism>
<dbReference type="SUPFAM" id="SSF51713">
    <property type="entry name" value="tRNA-guanine transglycosylase"/>
    <property type="match status" value="1"/>
</dbReference>
<feature type="binding site" evidence="6">
    <location>
        <position position="120"/>
    </location>
    <ligand>
        <name>substrate</name>
    </ligand>
</feature>
<keyword evidence="4 6" id="KW-0479">Metal-binding</keyword>
<dbReference type="GO" id="GO:0016763">
    <property type="term" value="F:pentosyltransferase activity"/>
    <property type="evidence" value="ECO:0007669"/>
    <property type="project" value="UniProtKB-UniRule"/>
</dbReference>
<dbReference type="InterPro" id="IPR004804">
    <property type="entry name" value="TgtA"/>
</dbReference>
<feature type="binding site" evidence="6">
    <location>
        <position position="277"/>
    </location>
    <ligand>
        <name>Zn(2+)</name>
        <dbReference type="ChEBI" id="CHEBI:29105"/>
    </ligand>
</feature>
<dbReference type="EC" id="2.4.2.48" evidence="6"/>
<comment type="catalytic activity">
    <reaction evidence="6">
        <text>guanosine(15) in tRNA + 7-cyano-7-carbaguanine = 7-cyano-7-carbaguanosine(15) in tRNA + guanine</text>
        <dbReference type="Rhea" id="RHEA:43164"/>
        <dbReference type="Rhea" id="RHEA-COMP:10371"/>
        <dbReference type="Rhea" id="RHEA-COMP:10372"/>
        <dbReference type="ChEBI" id="CHEBI:16235"/>
        <dbReference type="ChEBI" id="CHEBI:45075"/>
        <dbReference type="ChEBI" id="CHEBI:74269"/>
        <dbReference type="ChEBI" id="CHEBI:82850"/>
        <dbReference type="EC" id="2.4.2.48"/>
    </reaction>
</comment>
<evidence type="ECO:0000259" key="8">
    <source>
        <dbReference type="Pfam" id="PF17884"/>
    </source>
</evidence>
<feature type="domain" description="tRNA-guanine(15) transglycosylase-like" evidence="7">
    <location>
        <begin position="10"/>
        <end position="333"/>
    </location>
</feature>
<dbReference type="RefSeq" id="WP_048188602.1">
    <property type="nucleotide sequence ID" value="NZ_CP011097.1"/>
</dbReference>
<dbReference type="InterPro" id="IPR040777">
    <property type="entry name" value="DUF5591"/>
</dbReference>
<evidence type="ECO:0000313" key="10">
    <source>
        <dbReference type="Proteomes" id="UP000266745"/>
    </source>
</evidence>
<feature type="binding site" evidence="6">
    <location>
        <position position="272"/>
    </location>
    <ligand>
        <name>Zn(2+)</name>
        <dbReference type="ChEBI" id="CHEBI:29105"/>
    </ligand>
</feature>
<keyword evidence="2 6" id="KW-0808">Transferase</keyword>
<dbReference type="Gene3D" id="3.40.50.10630">
    <property type="entry name" value="Uracil-DNA glycosylase-like"/>
    <property type="match status" value="1"/>
</dbReference>
<dbReference type="Pfam" id="PF01702">
    <property type="entry name" value="TGT"/>
    <property type="match status" value="1"/>
</dbReference>
<keyword evidence="5 6" id="KW-0862">Zinc</keyword>
<feature type="binding site" evidence="6">
    <location>
        <position position="274"/>
    </location>
    <ligand>
        <name>Zn(2+)</name>
        <dbReference type="ChEBI" id="CHEBI:29105"/>
    </ligand>
</feature>
<dbReference type="PANTHER" id="PTHR46499">
    <property type="entry name" value="QUEUINE TRNA-RIBOSYLTRANSFERASE"/>
    <property type="match status" value="1"/>
</dbReference>
<dbReference type="OrthoDB" id="6871at2157"/>
<feature type="domain" description="DUF5591" evidence="8">
    <location>
        <begin position="376"/>
        <end position="475"/>
    </location>
</feature>
<comment type="similarity">
    <text evidence="6">Belongs to the archaeosine tRNA-ribosyltransferase family.</text>
</comment>
<sequence length="499" mass="57264">MFEILKTDLAARIAILQTNHGKVETPAFVPVVHPVKQSVPTAKLKQMGFDLVITNAYITMKRWGDEAAKRGIHDIIKFDGSVMTDSGGYQVLEYGQVDVTPENMAEFEQKIMTDIAIPLDKPTGYGLPKKKAKSYVDHTLQVTKKTIDTKKDNGQVWVGPIQGAEHLDLVRKSTSTLLDQGYQMLAFGSPVEVMESYEYGLLAKIILEAKKLIPDSIPLHLFGAGHPLTIPIAIALGYDTFDSASYMLYAKHDRYISDDRTNHLTEMQYFGCNCEVCTKYTPKSLSELPPDERIPQIALHNLYAIKSEVDRTKEAIHEGRLWEYIVKKIKAHPKLYETLEVFTANSEFLAKTTPKFKDKALFLYTPEDQFRPEIITYHKTVRNFKTDKKELVILRDASDKPFYLSGDYNRMKKKYKNNVQFCQFNPYLGLIPLEISDLYPAAHYVMSENKAKPEEFTEFAKTWKAFFQNNKFDKIHLEKSDFLKHQKTPRSAKTRYLKK</sequence>
<dbReference type="GO" id="GO:0005737">
    <property type="term" value="C:cytoplasm"/>
    <property type="evidence" value="ECO:0007669"/>
    <property type="project" value="TreeGrafter"/>
</dbReference>
<evidence type="ECO:0000256" key="2">
    <source>
        <dbReference type="ARBA" id="ARBA00022679"/>
    </source>
</evidence>
<dbReference type="GeneID" id="24875654"/>
<evidence type="ECO:0000256" key="6">
    <source>
        <dbReference type="HAMAP-Rule" id="MF_01634"/>
    </source>
</evidence>
<keyword evidence="1 6" id="KW-0328">Glycosyltransferase</keyword>
<keyword evidence="3 6" id="KW-0819">tRNA processing</keyword>
<gene>
    <name evidence="6" type="primary">tgtA</name>
    <name evidence="9" type="ORF">SU86_004490</name>
</gene>
<dbReference type="NCBIfam" id="TIGR00432">
    <property type="entry name" value="arcsn_tRNA_tgt"/>
    <property type="match status" value="1"/>
</dbReference>
<dbReference type="GO" id="GO:0008270">
    <property type="term" value="F:zinc ion binding"/>
    <property type="evidence" value="ECO:0007669"/>
    <property type="project" value="UniProtKB-UniRule"/>
</dbReference>
<evidence type="ECO:0000256" key="1">
    <source>
        <dbReference type="ARBA" id="ARBA00022676"/>
    </source>
</evidence>
<comment type="pathway">
    <text evidence="6">tRNA modification; archaeosine-tRNA biosynthesis.</text>
</comment>
<dbReference type="Gene3D" id="3.20.20.105">
    <property type="entry name" value="Queuine tRNA-ribosyltransferase-like"/>
    <property type="match status" value="1"/>
</dbReference>
<comment type="function">
    <text evidence="6">Exchanges the guanine residue with 7-cyano-7-deazaguanine (preQ0) at position 15 in the dihydrouridine loop (D-loop) of archaeal tRNAs.</text>
</comment>
<dbReference type="STRING" id="1603555.SU86_004490"/>
<feature type="active site" description="Nucleophile" evidence="6">
    <location>
        <position position="85"/>
    </location>
</feature>
<evidence type="ECO:0000256" key="4">
    <source>
        <dbReference type="ARBA" id="ARBA00022723"/>
    </source>
</evidence>
<comment type="cofactor">
    <cofactor evidence="6">
        <name>Zn(2+)</name>
        <dbReference type="ChEBI" id="CHEBI:29105"/>
    </cofactor>
    <text evidence="6">Binds 1 zinc ion per subunit.</text>
</comment>
<dbReference type="KEGG" id="tah:SU86_004490"/>
<dbReference type="Proteomes" id="UP000266745">
    <property type="component" value="Chromosome"/>
</dbReference>
<dbReference type="Pfam" id="PF17884">
    <property type="entry name" value="DUF5591"/>
    <property type="match status" value="1"/>
</dbReference>
<dbReference type="GO" id="GO:0002099">
    <property type="term" value="P:tRNA wobble guanine modification"/>
    <property type="evidence" value="ECO:0007669"/>
    <property type="project" value="TreeGrafter"/>
</dbReference>
<comment type="caution">
    <text evidence="6">Lacks conserved residue(s) required for the propagation of feature annotation.</text>
</comment>
<accession>A0A3G1B1K8</accession>
<reference evidence="9 10" key="1">
    <citation type="journal article" date="2016" name="Sci. Rep.">
        <title>A novel ammonia-oxidizing archaeon from wastewater treatment plant: Its enrichment, physiological and genomic characteristics.</title>
        <authorList>
            <person name="Li Y."/>
            <person name="Ding K."/>
            <person name="Wen X."/>
            <person name="Zhang B."/>
            <person name="Shen B."/>
            <person name="Yang Y."/>
        </authorList>
    </citation>
    <scope>NUCLEOTIDE SEQUENCE [LARGE SCALE GENOMIC DNA]</scope>
    <source>
        <strain evidence="9 10">SAT1</strain>
    </source>
</reference>
<evidence type="ECO:0000313" key="9">
    <source>
        <dbReference type="EMBL" id="AJZ75747.1"/>
    </source>
</evidence>
<dbReference type="InterPro" id="IPR050076">
    <property type="entry name" value="ArchSynthase1/Queuine_TRR"/>
</dbReference>
<evidence type="ECO:0000259" key="7">
    <source>
        <dbReference type="Pfam" id="PF01702"/>
    </source>
</evidence>
<dbReference type="SUPFAM" id="SSF88802">
    <property type="entry name" value="Pre-PUA domain"/>
    <property type="match status" value="1"/>
</dbReference>
<dbReference type="AlphaFoldDB" id="A0A3G1B1K8"/>
<evidence type="ECO:0000256" key="3">
    <source>
        <dbReference type="ARBA" id="ARBA00022694"/>
    </source>
</evidence>
<dbReference type="NCBIfam" id="TIGR00449">
    <property type="entry name" value="tgt_general"/>
    <property type="match status" value="1"/>
</dbReference>
<dbReference type="InterPro" id="IPR036511">
    <property type="entry name" value="TGT-like_sf"/>
</dbReference>